<keyword evidence="3 8" id="KW-0813">Transport</keyword>
<dbReference type="Proteomes" id="UP001597151">
    <property type="component" value="Unassembled WGS sequence"/>
</dbReference>
<sequence>MILSYALIFTTGCFALALLMNLWRVVSAPGVPDRILALDTMVINFIAILVLYGIIEGTAVYFEASILIAMVGFISTVAYARFMLRGNIIE</sequence>
<evidence type="ECO:0000256" key="8">
    <source>
        <dbReference type="PIRNR" id="PIRNR028784"/>
    </source>
</evidence>
<comment type="caution">
    <text evidence="10">The sequence shown here is derived from an EMBL/GenBank/DDBJ whole genome shotgun (WGS) entry which is preliminary data.</text>
</comment>
<name>A0ABW3T7W5_9RHOB</name>
<dbReference type="InterPro" id="IPR007208">
    <property type="entry name" value="MrpF/PhaF-like"/>
</dbReference>
<proteinExistence type="inferred from homology"/>
<keyword evidence="8" id="KW-0406">Ion transport</keyword>
<dbReference type="PIRSF" id="PIRSF028784">
    <property type="entry name" value="MrpF"/>
    <property type="match status" value="1"/>
</dbReference>
<protein>
    <submittedName>
        <fullName evidence="10">K+/H+ antiporter subunit F</fullName>
    </submittedName>
</protein>
<keyword evidence="11" id="KW-1185">Reference proteome</keyword>
<feature type="transmembrane region" description="Helical" evidence="9">
    <location>
        <begin position="61"/>
        <end position="84"/>
    </location>
</feature>
<accession>A0ABW3T7W5</accession>
<evidence type="ECO:0000256" key="7">
    <source>
        <dbReference type="ARBA" id="ARBA00023136"/>
    </source>
</evidence>
<evidence type="ECO:0000256" key="4">
    <source>
        <dbReference type="ARBA" id="ARBA00022475"/>
    </source>
</evidence>
<dbReference type="Pfam" id="PF04066">
    <property type="entry name" value="MrpF_PhaF"/>
    <property type="match status" value="1"/>
</dbReference>
<gene>
    <name evidence="10" type="ORF">ACFQ3C_00625</name>
</gene>
<dbReference type="PANTHER" id="PTHR34702:SF1">
    <property type="entry name" value="NA(+)_H(+) ANTIPORTER SUBUNIT F"/>
    <property type="match status" value="1"/>
</dbReference>
<dbReference type="NCBIfam" id="NF004812">
    <property type="entry name" value="PRK06161.1"/>
    <property type="match status" value="1"/>
</dbReference>
<evidence type="ECO:0000313" key="11">
    <source>
        <dbReference type="Proteomes" id="UP001597151"/>
    </source>
</evidence>
<organism evidence="10 11">
    <name type="scientific">Seohaeicola saemankumensis</name>
    <dbReference type="NCBI Taxonomy" id="481181"/>
    <lineage>
        <taxon>Bacteria</taxon>
        <taxon>Pseudomonadati</taxon>
        <taxon>Pseudomonadota</taxon>
        <taxon>Alphaproteobacteria</taxon>
        <taxon>Rhodobacterales</taxon>
        <taxon>Roseobacteraceae</taxon>
        <taxon>Seohaeicola</taxon>
    </lineage>
</organism>
<evidence type="ECO:0000256" key="6">
    <source>
        <dbReference type="ARBA" id="ARBA00022989"/>
    </source>
</evidence>
<keyword evidence="5 9" id="KW-0812">Transmembrane</keyword>
<dbReference type="PANTHER" id="PTHR34702">
    <property type="entry name" value="NA(+)/H(+) ANTIPORTER SUBUNIT F1"/>
    <property type="match status" value="1"/>
</dbReference>
<evidence type="ECO:0000256" key="1">
    <source>
        <dbReference type="ARBA" id="ARBA00004651"/>
    </source>
</evidence>
<feature type="transmembrane region" description="Helical" evidence="9">
    <location>
        <begin position="35"/>
        <end position="55"/>
    </location>
</feature>
<comment type="subcellular location">
    <subcellularLocation>
        <location evidence="1 8">Cell membrane</location>
        <topology evidence="1 8">Multi-pass membrane protein</topology>
    </subcellularLocation>
</comment>
<keyword evidence="7 8" id="KW-0472">Membrane</keyword>
<evidence type="ECO:0000313" key="10">
    <source>
        <dbReference type="EMBL" id="MFD1193170.1"/>
    </source>
</evidence>
<dbReference type="RefSeq" id="WP_380788176.1">
    <property type="nucleotide sequence ID" value="NZ_JBHTKR010000001.1"/>
</dbReference>
<evidence type="ECO:0000256" key="5">
    <source>
        <dbReference type="ARBA" id="ARBA00022692"/>
    </source>
</evidence>
<evidence type="ECO:0000256" key="2">
    <source>
        <dbReference type="ARBA" id="ARBA00009212"/>
    </source>
</evidence>
<evidence type="ECO:0000256" key="9">
    <source>
        <dbReference type="SAM" id="Phobius"/>
    </source>
</evidence>
<keyword evidence="8" id="KW-0050">Antiport</keyword>
<feature type="transmembrane region" description="Helical" evidence="9">
    <location>
        <begin position="6"/>
        <end position="23"/>
    </location>
</feature>
<evidence type="ECO:0000256" key="3">
    <source>
        <dbReference type="ARBA" id="ARBA00022448"/>
    </source>
</evidence>
<reference evidence="11" key="1">
    <citation type="journal article" date="2019" name="Int. J. Syst. Evol. Microbiol.">
        <title>The Global Catalogue of Microorganisms (GCM) 10K type strain sequencing project: providing services to taxonomists for standard genome sequencing and annotation.</title>
        <authorList>
            <consortium name="The Broad Institute Genomics Platform"/>
            <consortium name="The Broad Institute Genome Sequencing Center for Infectious Disease"/>
            <person name="Wu L."/>
            <person name="Ma J."/>
        </authorList>
    </citation>
    <scope>NUCLEOTIDE SEQUENCE [LARGE SCALE GENOMIC DNA]</scope>
    <source>
        <strain evidence="11">CCUG 55328</strain>
    </source>
</reference>
<comment type="similarity">
    <text evidence="2 8">Belongs to the CPA3 antiporters (TC 2.A.63) subunit F family.</text>
</comment>
<keyword evidence="6 9" id="KW-1133">Transmembrane helix</keyword>
<keyword evidence="4 8" id="KW-1003">Cell membrane</keyword>
<dbReference type="EMBL" id="JBHTKR010000001">
    <property type="protein sequence ID" value="MFD1193170.1"/>
    <property type="molecule type" value="Genomic_DNA"/>
</dbReference>